<proteinExistence type="predicted"/>
<dbReference type="RefSeq" id="WP_053095290.1">
    <property type="nucleotide sequence ID" value="NZ_CQEJ01000002.1"/>
</dbReference>
<dbReference type="Gene3D" id="2.40.128.130">
    <property type="entry name" value="Autotransporter beta-domain"/>
    <property type="match status" value="1"/>
</dbReference>
<feature type="compositionally biased region" description="Low complexity" evidence="1">
    <location>
        <begin position="538"/>
        <end position="549"/>
    </location>
</feature>
<dbReference type="SUPFAM" id="SSF103515">
    <property type="entry name" value="Autotransporter"/>
    <property type="match status" value="1"/>
</dbReference>
<feature type="domain" description="Autotransporter" evidence="3">
    <location>
        <begin position="593"/>
        <end position="876"/>
    </location>
</feature>
<feature type="chain" id="PRO_5006697236" evidence="2">
    <location>
        <begin position="32"/>
        <end position="876"/>
    </location>
</feature>
<evidence type="ECO:0000256" key="1">
    <source>
        <dbReference type="SAM" id="MobiDB-lite"/>
    </source>
</evidence>
<dbReference type="Gene3D" id="2.160.20.20">
    <property type="match status" value="1"/>
</dbReference>
<dbReference type="SUPFAM" id="SSF51126">
    <property type="entry name" value="Pectin lyase-like"/>
    <property type="match status" value="1"/>
</dbReference>
<dbReference type="PROSITE" id="PS51208">
    <property type="entry name" value="AUTOTRANSPORTER"/>
    <property type="match status" value="1"/>
</dbReference>
<dbReference type="InterPro" id="IPR011050">
    <property type="entry name" value="Pectin_lyase_fold/virulence"/>
</dbReference>
<dbReference type="EMBL" id="CQEJ01000002">
    <property type="protein sequence ID" value="CNK52597.1"/>
    <property type="molecule type" value="Genomic_DNA"/>
</dbReference>
<dbReference type="InterPro" id="IPR036709">
    <property type="entry name" value="Autotransporte_beta_dom_sf"/>
</dbReference>
<reference evidence="4" key="1">
    <citation type="submission" date="2015-03" db="EMBL/GenBank/DDBJ databases">
        <authorList>
            <person name="Murphy D."/>
        </authorList>
    </citation>
    <scope>NUCLEOTIDE SEQUENCE [LARGE SCALE GENOMIC DNA]</scope>
    <source>
        <strain evidence="4">IP06005</strain>
    </source>
</reference>
<dbReference type="CDD" id="cd01344">
    <property type="entry name" value="PL2_Passenger_AT"/>
    <property type="match status" value="1"/>
</dbReference>
<feature type="signal peptide" evidence="2">
    <location>
        <begin position="1"/>
        <end position="31"/>
    </location>
</feature>
<dbReference type="InterPro" id="IPR005546">
    <property type="entry name" value="Autotransporte_beta"/>
</dbReference>
<dbReference type="eggNOG" id="COG3468">
    <property type="taxonomic scope" value="Bacteria"/>
</dbReference>
<evidence type="ECO:0000313" key="4">
    <source>
        <dbReference type="EMBL" id="CNK52597.1"/>
    </source>
</evidence>
<protein>
    <submittedName>
        <fullName evidence="4">Autotransporter protein</fullName>
    </submittedName>
</protein>
<feature type="region of interest" description="Disordered" evidence="1">
    <location>
        <begin position="508"/>
        <end position="551"/>
    </location>
</feature>
<gene>
    <name evidence="4" type="primary">icsA_1</name>
    <name evidence="4" type="ORF">ERS137965_00331</name>
</gene>
<dbReference type="PANTHER" id="PTHR12338:SF5">
    <property type="entry name" value="ANTIGEN 43-RELATED"/>
    <property type="match status" value="1"/>
</dbReference>
<sequence length="876" mass="93105">MKNIPIRVFGKKRITIVISLALGLFSGQIYAGCNLTICTDTTFWDGVYGDNYSITNTFDLVSSPTNAVVGLYKNQAGEMRFGNNLHISVSGNKADAIQIKSGAPANNPSIITIGNNATIYALGSSGDGINAGNNTGSSLITLGSDAEILAKYGIGVRANLTNTAGQYNNIALGDRAHITTQGSAANTVDGLGYGVYAGNREMGDTGQTGSASVTLGKNSSIMTSGNAADAVFANKSGVVNLGGGTTVTTTGNNANGLNAETGLLTNTRGGIINILGGLAINVSGSNSNAIYATGMGSEIKSYNAVNNQSTAGVFRIDGNIIAEKNGLVDLRFIDGSIFNGTTKSLGSTSSNNGVINLAMSGSSSVWNMSGESSLTSLNLSSGVIINYLENSATFKTLTVTGNYHSDGGYIYFNTALNDDTSETDKLLIDGNTSGTTYVVVRNAGGLGNETLNGIELIRVNGDSDGEFIQSGRIVAGAYDYSLNRGQDNSVGRSHGGDNSHWYLTNIADPIIPPTEPKKPTDPTEPKEPTEPTEPKEPVVPIDPTDPVVPGQKQKVERPEASGYAANLAAANNMFVTRLHDRLGETQYIDALTGEQKVTSLWMRNEGGHTRSRDSYDQLGTQSNRYVLQLGGDLAQWSHNDMDRFHLGMMAGYGNSKSRTDSRISGYSARSSVDGYSLGLYGTWYANEADKSGLYLDSWAQYSWFNNRVEGQDLAAESYKSKGVTASVETGYTFKVGESLHGTYFIQPKVQAIWMGVKADDHKEDNGTLVSGVGDGNIQTRLGVKAFMHGYSRQDKDSERRFQPFVEANWIHNTKDFGTVMDNVTVNQAGAANLGELKLGVEGQLNKRLNLWGNIGQQIGNKGYSDTGVMLGVKYNF</sequence>
<dbReference type="InterPro" id="IPR050909">
    <property type="entry name" value="Bact_Autotransporter_VF"/>
</dbReference>
<accession>A0A0T9SZM8</accession>
<evidence type="ECO:0000259" key="3">
    <source>
        <dbReference type="PROSITE" id="PS51208"/>
    </source>
</evidence>
<dbReference type="InterPro" id="IPR012332">
    <property type="entry name" value="Autotransporter_pectin_lyase_C"/>
</dbReference>
<dbReference type="Pfam" id="PF18883">
    <property type="entry name" value="AC_1"/>
    <property type="match status" value="1"/>
</dbReference>
<dbReference type="PANTHER" id="PTHR12338">
    <property type="entry name" value="AUTOTRANSPORTER"/>
    <property type="match status" value="1"/>
</dbReference>
<dbReference type="InterPro" id="IPR006315">
    <property type="entry name" value="OM_autotransptr_brl_dom"/>
</dbReference>
<dbReference type="STRING" id="1453495.AT01_2589"/>
<evidence type="ECO:0000256" key="2">
    <source>
        <dbReference type="SAM" id="SignalP"/>
    </source>
</evidence>
<dbReference type="SMART" id="SM00869">
    <property type="entry name" value="Autotransporter"/>
    <property type="match status" value="1"/>
</dbReference>
<feature type="compositionally biased region" description="Basic and acidic residues" evidence="1">
    <location>
        <begin position="515"/>
        <end position="536"/>
    </location>
</feature>
<dbReference type="Proteomes" id="UP000041595">
    <property type="component" value="Unassembled WGS sequence"/>
</dbReference>
<dbReference type="NCBIfam" id="TIGR01414">
    <property type="entry name" value="autotrans_barl"/>
    <property type="match status" value="1"/>
</dbReference>
<keyword evidence="2" id="KW-0732">Signal</keyword>
<dbReference type="AlphaFoldDB" id="A0A0T9SZM8"/>
<dbReference type="InterPro" id="IPR043990">
    <property type="entry name" value="AC_1"/>
</dbReference>
<name>A0A0T9SZM8_YERAL</name>
<dbReference type="GO" id="GO:0019867">
    <property type="term" value="C:outer membrane"/>
    <property type="evidence" value="ECO:0007669"/>
    <property type="project" value="InterPro"/>
</dbReference>
<organism evidence="4">
    <name type="scientific">Yersinia aldovae</name>
    <dbReference type="NCBI Taxonomy" id="29483"/>
    <lineage>
        <taxon>Bacteria</taxon>
        <taxon>Pseudomonadati</taxon>
        <taxon>Pseudomonadota</taxon>
        <taxon>Gammaproteobacteria</taxon>
        <taxon>Enterobacterales</taxon>
        <taxon>Yersiniaceae</taxon>
        <taxon>Yersinia</taxon>
    </lineage>
</organism>
<dbReference type="Pfam" id="PF03797">
    <property type="entry name" value="Autotransporter"/>
    <property type="match status" value="1"/>
</dbReference>